<name>A0ABW3K460_9BACT</name>
<dbReference type="RefSeq" id="WP_377580502.1">
    <property type="nucleotide sequence ID" value="NZ_JBHTKA010000007.1"/>
</dbReference>
<dbReference type="Gene3D" id="1.10.1470.10">
    <property type="entry name" value="YjbJ"/>
    <property type="match status" value="1"/>
</dbReference>
<dbReference type="EMBL" id="JBHTKA010000007">
    <property type="protein sequence ID" value="MFD1001050.1"/>
    <property type="molecule type" value="Genomic_DNA"/>
</dbReference>
<proteinExistence type="predicted"/>
<dbReference type="InterPro" id="IPR036629">
    <property type="entry name" value="YjbJ_sf"/>
</dbReference>
<feature type="coiled-coil region" evidence="1">
    <location>
        <begin position="21"/>
        <end position="81"/>
    </location>
</feature>
<protein>
    <recommendedName>
        <fullName evidence="4">General stress protein CsbD</fullName>
    </recommendedName>
</protein>
<evidence type="ECO:0008006" key="4">
    <source>
        <dbReference type="Google" id="ProtNLM"/>
    </source>
</evidence>
<sequence length="82" mass="9441">METVKKQEAAATQEGTTFKIAGNWNEQARELQKEFSELSDSDLEFQEGKEEELLKRVEVKLNKSRQEVIDLIAKVQTAEKQN</sequence>
<reference evidence="3" key="1">
    <citation type="journal article" date="2019" name="Int. J. Syst. Evol. Microbiol.">
        <title>The Global Catalogue of Microorganisms (GCM) 10K type strain sequencing project: providing services to taxonomists for standard genome sequencing and annotation.</title>
        <authorList>
            <consortium name="The Broad Institute Genomics Platform"/>
            <consortium name="The Broad Institute Genome Sequencing Center for Infectious Disease"/>
            <person name="Wu L."/>
            <person name="Ma J."/>
        </authorList>
    </citation>
    <scope>NUCLEOTIDE SEQUENCE [LARGE SCALE GENOMIC DNA]</scope>
    <source>
        <strain evidence="3">CCUG 58938</strain>
    </source>
</reference>
<accession>A0ABW3K460</accession>
<evidence type="ECO:0000313" key="3">
    <source>
        <dbReference type="Proteomes" id="UP001597112"/>
    </source>
</evidence>
<dbReference type="SUPFAM" id="SSF69047">
    <property type="entry name" value="Hypothetical protein YjbJ"/>
    <property type="match status" value="1"/>
</dbReference>
<comment type="caution">
    <text evidence="2">The sequence shown here is derived from an EMBL/GenBank/DDBJ whole genome shotgun (WGS) entry which is preliminary data.</text>
</comment>
<dbReference type="Proteomes" id="UP001597112">
    <property type="component" value="Unassembled WGS sequence"/>
</dbReference>
<evidence type="ECO:0000313" key="2">
    <source>
        <dbReference type="EMBL" id="MFD1001050.1"/>
    </source>
</evidence>
<gene>
    <name evidence="2" type="ORF">ACFQ21_17115</name>
</gene>
<keyword evidence="3" id="KW-1185">Reference proteome</keyword>
<evidence type="ECO:0000256" key="1">
    <source>
        <dbReference type="SAM" id="Coils"/>
    </source>
</evidence>
<organism evidence="2 3">
    <name type="scientific">Ohtaekwangia kribbensis</name>
    <dbReference type="NCBI Taxonomy" id="688913"/>
    <lineage>
        <taxon>Bacteria</taxon>
        <taxon>Pseudomonadati</taxon>
        <taxon>Bacteroidota</taxon>
        <taxon>Cytophagia</taxon>
        <taxon>Cytophagales</taxon>
        <taxon>Fulvivirgaceae</taxon>
        <taxon>Ohtaekwangia</taxon>
    </lineage>
</organism>
<keyword evidence="1" id="KW-0175">Coiled coil</keyword>